<dbReference type="EMBL" id="AWGA01000096">
    <property type="protein sequence ID" value="TEA26379.1"/>
    <property type="molecule type" value="Genomic_DNA"/>
</dbReference>
<comment type="caution">
    <text evidence="1">The sequence shown here is derived from an EMBL/GenBank/DDBJ whole genome shotgun (WGS) entry which is preliminary data.</text>
</comment>
<dbReference type="RefSeq" id="WP_133459372.1">
    <property type="nucleotide sequence ID" value="NZ_AWGA01000096.1"/>
</dbReference>
<dbReference type="Proteomes" id="UP000506160">
    <property type="component" value="Unassembled WGS sequence"/>
</dbReference>
<evidence type="ECO:0000313" key="1">
    <source>
        <dbReference type="EMBL" id="TEA26379.1"/>
    </source>
</evidence>
<dbReference type="AlphaFoldDB" id="A0AB94IAH2"/>
<keyword evidence="2" id="KW-1185">Reference proteome</keyword>
<proteinExistence type="predicted"/>
<sequence>MKFEDVILGTINFSNFGCDLIFDIWSTYDGHSLGKIHCKNVKEFECKNMLDGDELFGSYIALVKIESKTLIMESGEVWIKVISNEITSTL</sequence>
<evidence type="ECO:0000313" key="2">
    <source>
        <dbReference type="Proteomes" id="UP000506160"/>
    </source>
</evidence>
<gene>
    <name evidence="1" type="ORF">O970_09005</name>
</gene>
<accession>A0AB94IAH2</accession>
<name>A0AB94IAH2_9GAMM</name>
<dbReference type="InterPro" id="IPR054454">
    <property type="entry name" value="NGO_1070-like"/>
</dbReference>
<organism evidence="1 2">
    <name type="scientific">Candidatus Schmidhempelia bombi str. Bimp</name>
    <dbReference type="NCBI Taxonomy" id="1387197"/>
    <lineage>
        <taxon>Bacteria</taxon>
        <taxon>Pseudomonadati</taxon>
        <taxon>Pseudomonadota</taxon>
        <taxon>Gammaproteobacteria</taxon>
        <taxon>Orbales</taxon>
        <taxon>Orbaceae</taxon>
        <taxon>Candidatus Schmidhempelia</taxon>
    </lineage>
</organism>
<protein>
    <submittedName>
        <fullName evidence="1">Uncharacterized protein</fullName>
    </submittedName>
</protein>
<dbReference type="Pfam" id="PF22300">
    <property type="entry name" value="NGO_1070-like"/>
    <property type="match status" value="1"/>
</dbReference>
<reference evidence="1 2" key="1">
    <citation type="journal article" date="2014" name="Appl. Environ. Microbiol.">
        <title>Genomic features of a bumble bee symbiont reflect its host environment.</title>
        <authorList>
            <person name="Martinson V.G."/>
            <person name="Magoc T."/>
            <person name="Koch H."/>
            <person name="Salzberg S.L."/>
            <person name="Moran N.A."/>
        </authorList>
    </citation>
    <scope>NUCLEOTIDE SEQUENCE [LARGE SCALE GENOMIC DNA]</scope>
    <source>
        <strain evidence="1 2">Bimp</strain>
    </source>
</reference>